<keyword evidence="5 6" id="KW-0472">Membrane</keyword>
<dbReference type="Gene3D" id="1.20.1250.20">
    <property type="entry name" value="MFS general substrate transporter like domains"/>
    <property type="match status" value="2"/>
</dbReference>
<dbReference type="RefSeq" id="WP_007126634.1">
    <property type="nucleotide sequence ID" value="NZ_AZFO01000032.1"/>
</dbReference>
<dbReference type="SUPFAM" id="SSF103473">
    <property type="entry name" value="MFS general substrate transporter"/>
    <property type="match status" value="1"/>
</dbReference>
<dbReference type="AlphaFoldDB" id="C2ELA0"/>
<comment type="caution">
    <text evidence="8">The sequence shown here is derived from an EMBL/GenBank/DDBJ whole genome shotgun (WGS) entry which is preliminary data.</text>
</comment>
<evidence type="ECO:0000256" key="6">
    <source>
        <dbReference type="SAM" id="Phobius"/>
    </source>
</evidence>
<comment type="subcellular location">
    <subcellularLocation>
        <location evidence="1">Cell membrane</location>
        <topology evidence="1">Multi-pass membrane protein</topology>
    </subcellularLocation>
</comment>
<protein>
    <submittedName>
        <fullName evidence="8">Transporter, major facilitator family protein</fullName>
    </submittedName>
</protein>
<keyword evidence="9" id="KW-1185">Reference proteome</keyword>
<dbReference type="Proteomes" id="UP000005583">
    <property type="component" value="Unassembled WGS sequence"/>
</dbReference>
<keyword evidence="3 6" id="KW-0812">Transmembrane</keyword>
<feature type="transmembrane region" description="Helical" evidence="6">
    <location>
        <begin position="175"/>
        <end position="196"/>
    </location>
</feature>
<accession>C2ELA0</accession>
<dbReference type="PROSITE" id="PS50850">
    <property type="entry name" value="MFS"/>
    <property type="match status" value="1"/>
</dbReference>
<feature type="transmembrane region" description="Helical" evidence="6">
    <location>
        <begin position="59"/>
        <end position="78"/>
    </location>
</feature>
<organism evidence="8 9">
    <name type="scientific">Lactobacillus ultunensis DSM 16047</name>
    <dbReference type="NCBI Taxonomy" id="525365"/>
    <lineage>
        <taxon>Bacteria</taxon>
        <taxon>Bacillati</taxon>
        <taxon>Bacillota</taxon>
        <taxon>Bacilli</taxon>
        <taxon>Lactobacillales</taxon>
        <taxon>Lactobacillaceae</taxon>
        <taxon>Lactobacillus</taxon>
    </lineage>
</organism>
<feature type="transmembrane region" description="Helical" evidence="6">
    <location>
        <begin position="147"/>
        <end position="169"/>
    </location>
</feature>
<feature type="transmembrane region" description="Helical" evidence="6">
    <location>
        <begin position="114"/>
        <end position="135"/>
    </location>
</feature>
<proteinExistence type="predicted"/>
<dbReference type="PANTHER" id="PTHR23511:SF34">
    <property type="entry name" value="SYNAPTIC VESICLE GLYCOPROTEIN 2"/>
    <property type="match status" value="1"/>
</dbReference>
<dbReference type="STRING" id="525365.HMPREF0548_0446"/>
<name>C2ELA0_9LACO</name>
<feature type="transmembrane region" description="Helical" evidence="6">
    <location>
        <begin position="350"/>
        <end position="367"/>
    </location>
</feature>
<reference evidence="8 9" key="1">
    <citation type="submission" date="2009-01" db="EMBL/GenBank/DDBJ databases">
        <authorList>
            <person name="Qin X."/>
            <person name="Bachman B."/>
            <person name="Battles P."/>
            <person name="Bell A."/>
            <person name="Bess C."/>
            <person name="Bickham C."/>
            <person name="Chaboub L."/>
            <person name="Chen D."/>
            <person name="Coyle M."/>
            <person name="Deiros D.R."/>
            <person name="Dinh H."/>
            <person name="Forbes L."/>
            <person name="Fowler G."/>
            <person name="Francisco L."/>
            <person name="Fu Q."/>
            <person name="Gubbala S."/>
            <person name="Hale W."/>
            <person name="Han Y."/>
            <person name="Hemphill L."/>
            <person name="Highlander S.K."/>
            <person name="Hirani K."/>
            <person name="Hogues M."/>
            <person name="Jackson L."/>
            <person name="Jakkamsetti A."/>
            <person name="Javaid M."/>
            <person name="Jiang H."/>
            <person name="Korchina V."/>
            <person name="Kovar C."/>
            <person name="Lara F."/>
            <person name="Lee S."/>
            <person name="Mata R."/>
            <person name="Mathew T."/>
            <person name="Moen C."/>
            <person name="Morales K."/>
            <person name="Munidasa M."/>
            <person name="Nazareth L."/>
            <person name="Ngo R."/>
            <person name="Nguyen L."/>
            <person name="Okwuonu G."/>
            <person name="Ongeri F."/>
            <person name="Patil S."/>
            <person name="Petrosino J."/>
            <person name="Pham C."/>
            <person name="Pham P."/>
            <person name="Pu L.-L."/>
            <person name="Puazo M."/>
            <person name="Raj R."/>
            <person name="Reid J."/>
            <person name="Rouhana J."/>
            <person name="Saada N."/>
            <person name="Shang Y."/>
            <person name="Simmons D."/>
            <person name="Thornton R."/>
            <person name="Warren J."/>
            <person name="Weissenberger G."/>
            <person name="Zhang J."/>
            <person name="Zhang L."/>
            <person name="Zhou C."/>
            <person name="Zhu D."/>
            <person name="Muzny D."/>
            <person name="Worley K."/>
            <person name="Gibbs R."/>
        </authorList>
    </citation>
    <scope>NUCLEOTIDE SEQUENCE [LARGE SCALE GENOMIC DNA]</scope>
    <source>
        <strain evidence="8 9">DSM 16047</strain>
    </source>
</reference>
<dbReference type="InterPro" id="IPR020846">
    <property type="entry name" value="MFS_dom"/>
</dbReference>
<keyword evidence="2" id="KW-0813">Transport</keyword>
<evidence type="ECO:0000256" key="5">
    <source>
        <dbReference type="ARBA" id="ARBA00023136"/>
    </source>
</evidence>
<evidence type="ECO:0000313" key="9">
    <source>
        <dbReference type="Proteomes" id="UP000005583"/>
    </source>
</evidence>
<dbReference type="InterPro" id="IPR011701">
    <property type="entry name" value="MFS"/>
</dbReference>
<feature type="transmembrane region" description="Helical" evidence="6">
    <location>
        <begin position="257"/>
        <end position="278"/>
    </location>
</feature>
<dbReference type="PANTHER" id="PTHR23511">
    <property type="entry name" value="SYNAPTIC VESICLE GLYCOPROTEIN 2"/>
    <property type="match status" value="1"/>
</dbReference>
<evidence type="ECO:0000259" key="7">
    <source>
        <dbReference type="PROSITE" id="PS50850"/>
    </source>
</evidence>
<dbReference type="HOGENOM" id="CLU_001265_46_6_9"/>
<keyword evidence="4 6" id="KW-1133">Transmembrane helix</keyword>
<feature type="transmembrane region" description="Helical" evidence="6">
    <location>
        <begin position="21"/>
        <end position="47"/>
    </location>
</feature>
<evidence type="ECO:0000256" key="1">
    <source>
        <dbReference type="ARBA" id="ARBA00004651"/>
    </source>
</evidence>
<feature type="domain" description="Major facilitator superfamily (MFS) profile" evidence="7">
    <location>
        <begin position="23"/>
        <end position="399"/>
    </location>
</feature>
<dbReference type="GO" id="GO:0022857">
    <property type="term" value="F:transmembrane transporter activity"/>
    <property type="evidence" value="ECO:0007669"/>
    <property type="project" value="InterPro"/>
</dbReference>
<gene>
    <name evidence="8" type="ORF">HMPREF0548_0446</name>
</gene>
<evidence type="ECO:0000256" key="4">
    <source>
        <dbReference type="ARBA" id="ARBA00022989"/>
    </source>
</evidence>
<feature type="transmembrane region" description="Helical" evidence="6">
    <location>
        <begin position="285"/>
        <end position="302"/>
    </location>
</feature>
<dbReference type="CDD" id="cd17316">
    <property type="entry name" value="MFS_SV2_like"/>
    <property type="match status" value="1"/>
</dbReference>
<dbReference type="EMBL" id="ACGU01000017">
    <property type="protein sequence ID" value="EEJ72682.1"/>
    <property type="molecule type" value="Genomic_DNA"/>
</dbReference>
<evidence type="ECO:0000256" key="3">
    <source>
        <dbReference type="ARBA" id="ARBA00022692"/>
    </source>
</evidence>
<sequence length="405" mass="44997">MLYFIGGFRVNKKLVNKKTAFFSFLIIGTAWMFDAMDVGLLSFIMPMVKKEWNLINSEAGLISSISTIGMICGGFYFGHLADKIGRKKTLIITLLTFSIGNIVLAAASNYQLFLIIRFFVGMGLGGELPVAATYISDLYHGKKRSQMLIMVDSFWAIGWLIASFISFLFATTIGWRGLLLLTALMGFFALMIRKNISEIKEPSHLKTGIVTAIRNSFHGWTILLWLAWLMVMFSYYGMFMWLPSIMLNKGNTVIQSFGYTTIIVVAQLPGYFVAVWLSGYIKTKYVFAIYMLGTALGAWMFGNVTSSLWTIIAGCILSFFNLGAYGAIISLTPTLYKDHVRGTMTGLAEGIGRIGAVVGPALVGMWIDQHVKITMIFLIFMLALLIGAFAVLLLPEGQQEEDNLQ</sequence>
<feature type="transmembrane region" description="Helical" evidence="6">
    <location>
        <begin position="90"/>
        <end position="108"/>
    </location>
</feature>
<dbReference type="GO" id="GO:0005886">
    <property type="term" value="C:plasma membrane"/>
    <property type="evidence" value="ECO:0007669"/>
    <property type="project" value="UniProtKB-SubCell"/>
</dbReference>
<dbReference type="InterPro" id="IPR036259">
    <property type="entry name" value="MFS_trans_sf"/>
</dbReference>
<evidence type="ECO:0000313" key="8">
    <source>
        <dbReference type="EMBL" id="EEJ72682.1"/>
    </source>
</evidence>
<dbReference type="Pfam" id="PF07690">
    <property type="entry name" value="MFS_1"/>
    <property type="match status" value="2"/>
</dbReference>
<dbReference type="eggNOG" id="COG2814">
    <property type="taxonomic scope" value="Bacteria"/>
</dbReference>
<evidence type="ECO:0000256" key="2">
    <source>
        <dbReference type="ARBA" id="ARBA00022448"/>
    </source>
</evidence>
<feature type="transmembrane region" description="Helical" evidence="6">
    <location>
        <begin position="373"/>
        <end position="394"/>
    </location>
</feature>
<feature type="transmembrane region" description="Helical" evidence="6">
    <location>
        <begin position="217"/>
        <end position="237"/>
    </location>
</feature>
<feature type="transmembrane region" description="Helical" evidence="6">
    <location>
        <begin position="308"/>
        <end position="329"/>
    </location>
</feature>